<evidence type="ECO:0000256" key="15">
    <source>
        <dbReference type="SAM" id="Phobius"/>
    </source>
</evidence>
<keyword evidence="9" id="KW-0067">ATP-binding</keyword>
<evidence type="ECO:0000259" key="17">
    <source>
        <dbReference type="PROSITE" id="PS50110"/>
    </source>
</evidence>
<evidence type="ECO:0000313" key="19">
    <source>
        <dbReference type="Proteomes" id="UP001501323"/>
    </source>
</evidence>
<dbReference type="InterPro" id="IPR003594">
    <property type="entry name" value="HATPase_dom"/>
</dbReference>
<keyword evidence="8" id="KW-0418">Kinase</keyword>
<dbReference type="PANTHER" id="PTHR43547:SF2">
    <property type="entry name" value="HYBRID SIGNAL TRANSDUCTION HISTIDINE KINASE C"/>
    <property type="match status" value="1"/>
</dbReference>
<evidence type="ECO:0000256" key="5">
    <source>
        <dbReference type="ARBA" id="ARBA00022679"/>
    </source>
</evidence>
<dbReference type="SMART" id="SM00448">
    <property type="entry name" value="REC"/>
    <property type="match status" value="1"/>
</dbReference>
<dbReference type="InterPro" id="IPR025201">
    <property type="entry name" value="KdpD_TM"/>
</dbReference>
<dbReference type="PANTHER" id="PTHR43547">
    <property type="entry name" value="TWO-COMPONENT HISTIDINE KINASE"/>
    <property type="match status" value="1"/>
</dbReference>
<dbReference type="SMART" id="SM00387">
    <property type="entry name" value="HATPase_c"/>
    <property type="match status" value="1"/>
</dbReference>
<comment type="subcellular location">
    <subcellularLocation>
        <location evidence="2">Membrane</location>
        <topology evidence="2">Multi-pass membrane protein</topology>
    </subcellularLocation>
</comment>
<dbReference type="InterPro" id="IPR004358">
    <property type="entry name" value="Sig_transdc_His_kin-like_C"/>
</dbReference>
<dbReference type="Pfam" id="PF02518">
    <property type="entry name" value="HATPase_c"/>
    <property type="match status" value="1"/>
</dbReference>
<feature type="domain" description="Response regulatory" evidence="17">
    <location>
        <begin position="388"/>
        <end position="505"/>
    </location>
</feature>
<dbReference type="Pfam" id="PF13493">
    <property type="entry name" value="DUF4118"/>
    <property type="match status" value="1"/>
</dbReference>
<comment type="caution">
    <text evidence="18">The sequence shown here is derived from an EMBL/GenBank/DDBJ whole genome shotgun (WGS) entry which is preliminary data.</text>
</comment>
<dbReference type="CDD" id="cd00075">
    <property type="entry name" value="HATPase"/>
    <property type="match status" value="1"/>
</dbReference>
<dbReference type="SMART" id="SM00388">
    <property type="entry name" value="HisKA"/>
    <property type="match status" value="1"/>
</dbReference>
<feature type="transmembrane region" description="Helical" evidence="15">
    <location>
        <begin position="12"/>
        <end position="35"/>
    </location>
</feature>
<dbReference type="Gene3D" id="1.20.120.620">
    <property type="entry name" value="Backbone structure of the membrane domain of e. Coli histidine kinase receptor kdpd"/>
    <property type="match status" value="1"/>
</dbReference>
<keyword evidence="7" id="KW-0547">Nucleotide-binding</keyword>
<feature type="transmembrane region" description="Helical" evidence="15">
    <location>
        <begin position="88"/>
        <end position="109"/>
    </location>
</feature>
<keyword evidence="19" id="KW-1185">Reference proteome</keyword>
<evidence type="ECO:0000256" key="9">
    <source>
        <dbReference type="ARBA" id="ARBA00022840"/>
    </source>
</evidence>
<dbReference type="SUPFAM" id="SSF47384">
    <property type="entry name" value="Homodimeric domain of signal transducing histidine kinase"/>
    <property type="match status" value="1"/>
</dbReference>
<keyword evidence="10 15" id="KW-1133">Transmembrane helix</keyword>
<keyword evidence="14" id="KW-0175">Coiled coil</keyword>
<name>A0ABP9DW11_9GAMM</name>
<proteinExistence type="predicted"/>
<feature type="domain" description="Histidine kinase" evidence="16">
    <location>
        <begin position="152"/>
        <end position="370"/>
    </location>
</feature>
<dbReference type="PRINTS" id="PR00344">
    <property type="entry name" value="BCTRLSENSOR"/>
</dbReference>
<evidence type="ECO:0000256" key="14">
    <source>
        <dbReference type="SAM" id="Coils"/>
    </source>
</evidence>
<dbReference type="Gene3D" id="1.10.287.130">
    <property type="match status" value="1"/>
</dbReference>
<evidence type="ECO:0000256" key="6">
    <source>
        <dbReference type="ARBA" id="ARBA00022692"/>
    </source>
</evidence>
<dbReference type="InterPro" id="IPR036890">
    <property type="entry name" value="HATPase_C_sf"/>
</dbReference>
<evidence type="ECO:0000256" key="4">
    <source>
        <dbReference type="ARBA" id="ARBA00022553"/>
    </source>
</evidence>
<keyword evidence="5" id="KW-0808">Transferase</keyword>
<dbReference type="InterPro" id="IPR003661">
    <property type="entry name" value="HisK_dim/P_dom"/>
</dbReference>
<evidence type="ECO:0000256" key="12">
    <source>
        <dbReference type="ARBA" id="ARBA00023136"/>
    </source>
</evidence>
<dbReference type="CDD" id="cd17580">
    <property type="entry name" value="REC_2_DhkD-like"/>
    <property type="match status" value="1"/>
</dbReference>
<evidence type="ECO:0000256" key="2">
    <source>
        <dbReference type="ARBA" id="ARBA00004141"/>
    </source>
</evidence>
<gene>
    <name evidence="18" type="ORF">GCM10023332_08080</name>
</gene>
<sequence length="508" mass="55351">MEFPAPSRPMAYFLALAAAIIAIVVRVAIAPALFTNATFIPFFLAVLLAAWYGGFGPGLLATVIGATATNWLLLEPTGSFAVADQDGMIRLSLYVTVAVLISLACESLHRARRRTASMRSDITELRRMEEELRELAAELSEADHRKDRFLATLSHELRNPLAPISNALELIRRADGDQGTIEAARATLERQVAHLVRLVDDLLDVSRITRDKLQLKRQVVPLAAVINAAVEAAEPLVVERKHTLEVEPVPPDIHLDVDPTRAAQVLANLLNNAAKYTDPGGRVRIRTGIEGDKARIAVQDNGIGMQADDVPRALEMFGQVDASLERSDGGLGIGLSLSKRLVEMHGGSISVQAVRDGPGTEVTVLLPIALETATREPDPPLAFAHRLRVLVADDNADSADTMAIMLELMGHETRVASDGEDALEMAAAYQPDLVLLDIGMPRLNGYEACRRIRALPWAGERVRIVAVTGWGQEDDLRRSREAGFDRHMVKPLDAEELQAMLGELFGDR</sequence>
<feature type="coiled-coil region" evidence="14">
    <location>
        <begin position="118"/>
        <end position="145"/>
    </location>
</feature>
<comment type="catalytic activity">
    <reaction evidence="1">
        <text>ATP + protein L-histidine = ADP + protein N-phospho-L-histidine.</text>
        <dbReference type="EC" id="2.7.13.3"/>
    </reaction>
</comment>
<evidence type="ECO:0000256" key="11">
    <source>
        <dbReference type="ARBA" id="ARBA00023012"/>
    </source>
</evidence>
<evidence type="ECO:0000256" key="3">
    <source>
        <dbReference type="ARBA" id="ARBA00012438"/>
    </source>
</evidence>
<feature type="transmembrane region" description="Helical" evidence="15">
    <location>
        <begin position="42"/>
        <end position="68"/>
    </location>
</feature>
<dbReference type="EC" id="2.7.13.3" evidence="3"/>
<dbReference type="SUPFAM" id="SSF55874">
    <property type="entry name" value="ATPase domain of HSP90 chaperone/DNA topoisomerase II/histidine kinase"/>
    <property type="match status" value="1"/>
</dbReference>
<dbReference type="EMBL" id="BAABJY010000001">
    <property type="protein sequence ID" value="GAA4858571.1"/>
    <property type="molecule type" value="Genomic_DNA"/>
</dbReference>
<dbReference type="InterPro" id="IPR038318">
    <property type="entry name" value="KdpD_sf"/>
</dbReference>
<dbReference type="RefSeq" id="WP_345294202.1">
    <property type="nucleotide sequence ID" value="NZ_BAABJY010000001.1"/>
</dbReference>
<keyword evidence="6 15" id="KW-0812">Transmembrane</keyword>
<keyword evidence="12 15" id="KW-0472">Membrane</keyword>
<dbReference type="Pfam" id="PF00512">
    <property type="entry name" value="HisKA"/>
    <property type="match status" value="1"/>
</dbReference>
<evidence type="ECO:0000313" key="18">
    <source>
        <dbReference type="EMBL" id="GAA4858571.1"/>
    </source>
</evidence>
<dbReference type="InterPro" id="IPR005467">
    <property type="entry name" value="His_kinase_dom"/>
</dbReference>
<dbReference type="InterPro" id="IPR001789">
    <property type="entry name" value="Sig_transdc_resp-reg_receiver"/>
</dbReference>
<evidence type="ECO:0000256" key="7">
    <source>
        <dbReference type="ARBA" id="ARBA00022741"/>
    </source>
</evidence>
<dbReference type="PROSITE" id="PS50109">
    <property type="entry name" value="HIS_KIN"/>
    <property type="match status" value="1"/>
</dbReference>
<evidence type="ECO:0000256" key="1">
    <source>
        <dbReference type="ARBA" id="ARBA00000085"/>
    </source>
</evidence>
<dbReference type="InterPro" id="IPR036097">
    <property type="entry name" value="HisK_dim/P_sf"/>
</dbReference>
<dbReference type="Pfam" id="PF00072">
    <property type="entry name" value="Response_reg"/>
    <property type="match status" value="1"/>
</dbReference>
<protein>
    <recommendedName>
        <fullName evidence="3">histidine kinase</fullName>
        <ecNumber evidence="3">2.7.13.3</ecNumber>
    </recommendedName>
</protein>
<accession>A0ABP9DW11</accession>
<dbReference type="SUPFAM" id="SSF52172">
    <property type="entry name" value="CheY-like"/>
    <property type="match status" value="1"/>
</dbReference>
<reference evidence="19" key="1">
    <citation type="journal article" date="2019" name="Int. J. Syst. Evol. Microbiol.">
        <title>The Global Catalogue of Microorganisms (GCM) 10K type strain sequencing project: providing services to taxonomists for standard genome sequencing and annotation.</title>
        <authorList>
            <consortium name="The Broad Institute Genomics Platform"/>
            <consortium name="The Broad Institute Genome Sequencing Center for Infectious Disease"/>
            <person name="Wu L."/>
            <person name="Ma J."/>
        </authorList>
    </citation>
    <scope>NUCLEOTIDE SEQUENCE [LARGE SCALE GENOMIC DNA]</scope>
    <source>
        <strain evidence="19">JCM 18392</strain>
    </source>
</reference>
<dbReference type="PROSITE" id="PS50110">
    <property type="entry name" value="RESPONSE_REGULATORY"/>
    <property type="match status" value="1"/>
</dbReference>
<dbReference type="Gene3D" id="3.30.565.10">
    <property type="entry name" value="Histidine kinase-like ATPase, C-terminal domain"/>
    <property type="match status" value="1"/>
</dbReference>
<dbReference type="Gene3D" id="3.40.50.2300">
    <property type="match status" value="1"/>
</dbReference>
<dbReference type="CDD" id="cd00082">
    <property type="entry name" value="HisKA"/>
    <property type="match status" value="1"/>
</dbReference>
<keyword evidence="4 13" id="KW-0597">Phosphoprotein</keyword>
<keyword evidence="11" id="KW-0902">Two-component regulatory system</keyword>
<evidence type="ECO:0000256" key="10">
    <source>
        <dbReference type="ARBA" id="ARBA00022989"/>
    </source>
</evidence>
<evidence type="ECO:0000259" key="16">
    <source>
        <dbReference type="PROSITE" id="PS50109"/>
    </source>
</evidence>
<feature type="modified residue" description="4-aspartylphosphate" evidence="13">
    <location>
        <position position="437"/>
    </location>
</feature>
<evidence type="ECO:0000256" key="8">
    <source>
        <dbReference type="ARBA" id="ARBA00022777"/>
    </source>
</evidence>
<evidence type="ECO:0000256" key="13">
    <source>
        <dbReference type="PROSITE-ProRule" id="PRU00169"/>
    </source>
</evidence>
<dbReference type="Proteomes" id="UP001501323">
    <property type="component" value="Unassembled WGS sequence"/>
</dbReference>
<organism evidence="18 19">
    <name type="scientific">Luteimonas vadosa</name>
    <dbReference type="NCBI Taxonomy" id="1165507"/>
    <lineage>
        <taxon>Bacteria</taxon>
        <taxon>Pseudomonadati</taxon>
        <taxon>Pseudomonadota</taxon>
        <taxon>Gammaproteobacteria</taxon>
        <taxon>Lysobacterales</taxon>
        <taxon>Lysobacteraceae</taxon>
        <taxon>Luteimonas</taxon>
    </lineage>
</organism>
<dbReference type="InterPro" id="IPR011006">
    <property type="entry name" value="CheY-like_superfamily"/>
</dbReference>